<evidence type="ECO:0000259" key="3">
    <source>
        <dbReference type="PROSITE" id="PS50102"/>
    </source>
</evidence>
<dbReference type="EMBL" id="KN837538">
    <property type="protein sequence ID" value="KIJ24070.1"/>
    <property type="molecule type" value="Genomic_DNA"/>
</dbReference>
<dbReference type="HOGENOM" id="CLU_1038894_0_0_1"/>
<gene>
    <name evidence="4" type="ORF">M422DRAFT_785972</name>
</gene>
<dbReference type="OrthoDB" id="410044at2759"/>
<dbReference type="GO" id="GO:0003723">
    <property type="term" value="F:RNA binding"/>
    <property type="evidence" value="ECO:0007669"/>
    <property type="project" value="UniProtKB-UniRule"/>
</dbReference>
<dbReference type="Proteomes" id="UP000054279">
    <property type="component" value="Unassembled WGS sequence"/>
</dbReference>
<evidence type="ECO:0000313" key="4">
    <source>
        <dbReference type="EMBL" id="KIJ24070.1"/>
    </source>
</evidence>
<dbReference type="AlphaFoldDB" id="A0A0C9UFT5"/>
<protein>
    <recommendedName>
        <fullName evidence="3">RRM domain-containing protein</fullName>
    </recommendedName>
</protein>
<dbReference type="Gene3D" id="3.30.70.330">
    <property type="match status" value="1"/>
</dbReference>
<proteinExistence type="predicted"/>
<keyword evidence="5" id="KW-1185">Reference proteome</keyword>
<dbReference type="SUPFAM" id="SSF54928">
    <property type="entry name" value="RNA-binding domain, RBD"/>
    <property type="match status" value="1"/>
</dbReference>
<accession>A0A0C9UFT5</accession>
<dbReference type="SMART" id="SM00360">
    <property type="entry name" value="RRM"/>
    <property type="match status" value="1"/>
</dbReference>
<evidence type="ECO:0000313" key="5">
    <source>
        <dbReference type="Proteomes" id="UP000054279"/>
    </source>
</evidence>
<evidence type="ECO:0000256" key="1">
    <source>
        <dbReference type="PROSITE-ProRule" id="PRU00176"/>
    </source>
</evidence>
<sequence length="268" mass="30030">MSPGATQNQWYAPAHVRMPHDASVFVASLPTHLDEPELQSRLLEHLGQFATIKHLKLIKDNRGAICAFVQAENATQARSLIDACNHSFFMDRTIRCERARAFRTLLIAWAPNANSDEERQPVRLRRLKNGRYVSVTQGPEALIDSNQMTFFSGPREDDPLCGEGLLFPNGFSRDDFSSFKTLLESFGPMEYLVPYDPAVAAQHHQHRQFGQQDGNESDEATGPGTLNVRSGEEGTVDMWAAKWAHRNDAVAVMQGSLDGLFDVFFAFF</sequence>
<reference evidence="4 5" key="1">
    <citation type="submission" date="2014-06" db="EMBL/GenBank/DDBJ databases">
        <title>Evolutionary Origins and Diversification of the Mycorrhizal Mutualists.</title>
        <authorList>
            <consortium name="DOE Joint Genome Institute"/>
            <consortium name="Mycorrhizal Genomics Consortium"/>
            <person name="Kohler A."/>
            <person name="Kuo A."/>
            <person name="Nagy L.G."/>
            <person name="Floudas D."/>
            <person name="Copeland A."/>
            <person name="Barry K.W."/>
            <person name="Cichocki N."/>
            <person name="Veneault-Fourrey C."/>
            <person name="LaButti K."/>
            <person name="Lindquist E.A."/>
            <person name="Lipzen A."/>
            <person name="Lundell T."/>
            <person name="Morin E."/>
            <person name="Murat C."/>
            <person name="Riley R."/>
            <person name="Ohm R."/>
            <person name="Sun H."/>
            <person name="Tunlid A."/>
            <person name="Henrissat B."/>
            <person name="Grigoriev I.V."/>
            <person name="Hibbett D.S."/>
            <person name="Martin F."/>
        </authorList>
    </citation>
    <scope>NUCLEOTIDE SEQUENCE [LARGE SCALE GENOMIC DNA]</scope>
    <source>
        <strain evidence="4 5">SS14</strain>
    </source>
</reference>
<feature type="domain" description="RRM" evidence="3">
    <location>
        <begin position="22"/>
        <end position="101"/>
    </location>
</feature>
<dbReference type="Pfam" id="PF00076">
    <property type="entry name" value="RRM_1"/>
    <property type="match status" value="1"/>
</dbReference>
<evidence type="ECO:0000256" key="2">
    <source>
        <dbReference type="SAM" id="MobiDB-lite"/>
    </source>
</evidence>
<name>A0A0C9UFT5_SPHS4</name>
<organism evidence="4 5">
    <name type="scientific">Sphaerobolus stellatus (strain SS14)</name>
    <dbReference type="NCBI Taxonomy" id="990650"/>
    <lineage>
        <taxon>Eukaryota</taxon>
        <taxon>Fungi</taxon>
        <taxon>Dikarya</taxon>
        <taxon>Basidiomycota</taxon>
        <taxon>Agaricomycotina</taxon>
        <taxon>Agaricomycetes</taxon>
        <taxon>Phallomycetidae</taxon>
        <taxon>Geastrales</taxon>
        <taxon>Sphaerobolaceae</taxon>
        <taxon>Sphaerobolus</taxon>
    </lineage>
</organism>
<keyword evidence="1" id="KW-0694">RNA-binding</keyword>
<dbReference type="InterPro" id="IPR000504">
    <property type="entry name" value="RRM_dom"/>
</dbReference>
<dbReference type="InterPro" id="IPR035979">
    <property type="entry name" value="RBD_domain_sf"/>
</dbReference>
<dbReference type="InterPro" id="IPR012677">
    <property type="entry name" value="Nucleotide-bd_a/b_plait_sf"/>
</dbReference>
<feature type="region of interest" description="Disordered" evidence="2">
    <location>
        <begin position="203"/>
        <end position="230"/>
    </location>
</feature>
<dbReference type="PROSITE" id="PS50102">
    <property type="entry name" value="RRM"/>
    <property type="match status" value="1"/>
</dbReference>